<comment type="function">
    <text evidence="2 7">Synthesizes alpha-1,4-glucan chains using ADP-glucose.</text>
</comment>
<dbReference type="AlphaFoldDB" id="A0A1F8GU26"/>
<dbReference type="Pfam" id="PF08323">
    <property type="entry name" value="Glyco_transf_5"/>
    <property type="match status" value="1"/>
</dbReference>
<dbReference type="InterPro" id="IPR001296">
    <property type="entry name" value="Glyco_trans_1"/>
</dbReference>
<evidence type="ECO:0000256" key="4">
    <source>
        <dbReference type="ARBA" id="ARBA00022676"/>
    </source>
</evidence>
<dbReference type="GO" id="GO:0009011">
    <property type="term" value="F:alpha-1,4-glucan glucosyltransferase (ADP-glucose donor) activity"/>
    <property type="evidence" value="ECO:0007669"/>
    <property type="project" value="UniProtKB-UniRule"/>
</dbReference>
<evidence type="ECO:0000256" key="6">
    <source>
        <dbReference type="ARBA" id="ARBA00023056"/>
    </source>
</evidence>
<dbReference type="Gene3D" id="3.40.50.2000">
    <property type="entry name" value="Glycogen Phosphorylase B"/>
    <property type="match status" value="2"/>
</dbReference>
<keyword evidence="4 7" id="KW-0328">Glycosyltransferase</keyword>
<feature type="domain" description="Glycosyl transferase family 1" evidence="8">
    <location>
        <begin position="303"/>
        <end position="454"/>
    </location>
</feature>
<evidence type="ECO:0000313" key="10">
    <source>
        <dbReference type="EMBL" id="OGN28146.1"/>
    </source>
</evidence>
<evidence type="ECO:0000256" key="3">
    <source>
        <dbReference type="ARBA" id="ARBA00010281"/>
    </source>
</evidence>
<dbReference type="STRING" id="1802701.A3A33_02215"/>
<keyword evidence="6 7" id="KW-0320">Glycogen biosynthesis</keyword>
<feature type="domain" description="Starch synthase catalytic" evidence="9">
    <location>
        <begin position="2"/>
        <end position="246"/>
    </location>
</feature>
<dbReference type="InterPro" id="IPR013534">
    <property type="entry name" value="Starch_synth_cat_dom"/>
</dbReference>
<dbReference type="UniPathway" id="UPA00164"/>
<comment type="catalytic activity">
    <reaction evidence="1 7">
        <text>[(1-&gt;4)-alpha-D-glucosyl](n) + ADP-alpha-D-glucose = [(1-&gt;4)-alpha-D-glucosyl](n+1) + ADP + H(+)</text>
        <dbReference type="Rhea" id="RHEA:18189"/>
        <dbReference type="Rhea" id="RHEA-COMP:9584"/>
        <dbReference type="Rhea" id="RHEA-COMP:9587"/>
        <dbReference type="ChEBI" id="CHEBI:15378"/>
        <dbReference type="ChEBI" id="CHEBI:15444"/>
        <dbReference type="ChEBI" id="CHEBI:57498"/>
        <dbReference type="ChEBI" id="CHEBI:456216"/>
        <dbReference type="EC" id="2.4.1.21"/>
    </reaction>
</comment>
<dbReference type="NCBIfam" id="TIGR02095">
    <property type="entry name" value="glgA"/>
    <property type="match status" value="1"/>
</dbReference>
<dbReference type="InterPro" id="IPR011835">
    <property type="entry name" value="GS/SS"/>
</dbReference>
<dbReference type="CDD" id="cd03791">
    <property type="entry name" value="GT5_Glycogen_synthase_DULL1-like"/>
    <property type="match status" value="1"/>
</dbReference>
<evidence type="ECO:0000256" key="1">
    <source>
        <dbReference type="ARBA" id="ARBA00001478"/>
    </source>
</evidence>
<dbReference type="PANTHER" id="PTHR45825:SF11">
    <property type="entry name" value="ALPHA AMYLASE DOMAIN-CONTAINING PROTEIN"/>
    <property type="match status" value="1"/>
</dbReference>
<organism evidence="10 11">
    <name type="scientific">Candidatus Yanofskybacteria bacterium RIFCSPLOWO2_01_FULL_49_25</name>
    <dbReference type="NCBI Taxonomy" id="1802701"/>
    <lineage>
        <taxon>Bacteria</taxon>
        <taxon>Candidatus Yanofskyibacteriota</taxon>
    </lineage>
</organism>
<comment type="pathway">
    <text evidence="7">Glycan biosynthesis; glycogen biosynthesis.</text>
</comment>
<dbReference type="EC" id="2.4.1.21" evidence="7"/>
<dbReference type="PANTHER" id="PTHR45825">
    <property type="entry name" value="GRANULE-BOUND STARCH SYNTHASE 1, CHLOROPLASTIC/AMYLOPLASTIC"/>
    <property type="match status" value="1"/>
</dbReference>
<keyword evidence="5 7" id="KW-0808">Transferase</keyword>
<name>A0A1F8GU26_9BACT</name>
<evidence type="ECO:0000256" key="7">
    <source>
        <dbReference type="HAMAP-Rule" id="MF_00484"/>
    </source>
</evidence>
<accession>A0A1F8GU26</accession>
<reference evidence="10 11" key="1">
    <citation type="journal article" date="2016" name="Nat. Commun.">
        <title>Thousands of microbial genomes shed light on interconnected biogeochemical processes in an aquifer system.</title>
        <authorList>
            <person name="Anantharaman K."/>
            <person name="Brown C.T."/>
            <person name="Hug L.A."/>
            <person name="Sharon I."/>
            <person name="Castelle C.J."/>
            <person name="Probst A.J."/>
            <person name="Thomas B.C."/>
            <person name="Singh A."/>
            <person name="Wilkins M.J."/>
            <person name="Karaoz U."/>
            <person name="Brodie E.L."/>
            <person name="Williams K.H."/>
            <person name="Hubbard S.S."/>
            <person name="Banfield J.F."/>
        </authorList>
    </citation>
    <scope>NUCLEOTIDE SEQUENCE [LARGE SCALE GENOMIC DNA]</scope>
</reference>
<proteinExistence type="inferred from homology"/>
<dbReference type="EMBL" id="MGKP01000023">
    <property type="protein sequence ID" value="OGN28146.1"/>
    <property type="molecule type" value="Genomic_DNA"/>
</dbReference>
<dbReference type="GO" id="GO:0005978">
    <property type="term" value="P:glycogen biosynthetic process"/>
    <property type="evidence" value="ECO:0007669"/>
    <property type="project" value="UniProtKB-UniRule"/>
</dbReference>
<dbReference type="Pfam" id="PF00534">
    <property type="entry name" value="Glycos_transf_1"/>
    <property type="match status" value="1"/>
</dbReference>
<comment type="caution">
    <text evidence="10">The sequence shown here is derived from an EMBL/GenBank/DDBJ whole genome shotgun (WGS) entry which is preliminary data.</text>
</comment>
<dbReference type="Proteomes" id="UP000179047">
    <property type="component" value="Unassembled WGS sequence"/>
</dbReference>
<sequence length="497" mass="56528">MKILFVASEAAPFMKVGGLGEVMYSLPRALNRLGHDARVMIPLYATINLEKFPSSMLLESLPVPMGMTDPVMCNIKIRESQEHNGESSVTTYFLENMEYYEKRANVYGYDDDAARWALLSRGVLEFVKRSDAWRPNIIVAADWQGGLIPNYLQSVYKQDPILSKIASVFSIHNLHYQGTFDHNFVTEMDYDDGQSEIPAITDSRLLKINFMRRGIRYADVVNTVSPTYAKEITTPEYGEKLEELLAERRSRLFGILNGIDYTSNNPENDSRITHSYGPRHLKERKKNKFVLRQKFNLPDGPGNDAPIIGIVSRLSEQKGLDLVMEVLEPLLKTTDFQFVVVGTGDSKYLGYFQDMDKRYDNVAAHLSYDDVLPHLIYAGADLVLIPSRYEPCGLTQMEAMRYGAIPIVRKTGGLADSVENFSPRNDTGNGFVFESYDSYALFGAIIRAIETYQYDKVWAGLQKRAMDADFSWDRSAKEYVQLFKQAIDFHSRSEAER</sequence>
<evidence type="ECO:0000313" key="11">
    <source>
        <dbReference type="Proteomes" id="UP000179047"/>
    </source>
</evidence>
<protein>
    <recommendedName>
        <fullName evidence="7">Glycogen synthase</fullName>
        <ecNumber evidence="7">2.4.1.21</ecNumber>
    </recommendedName>
    <alternativeName>
        <fullName evidence="7">Starch [bacterial glycogen] synthase</fullName>
    </alternativeName>
</protein>
<dbReference type="GO" id="GO:0004373">
    <property type="term" value="F:alpha-1,4-glucan glucosyltransferase (UDP-glucose donor) activity"/>
    <property type="evidence" value="ECO:0007669"/>
    <property type="project" value="InterPro"/>
</dbReference>
<evidence type="ECO:0000259" key="9">
    <source>
        <dbReference type="Pfam" id="PF08323"/>
    </source>
</evidence>
<evidence type="ECO:0000259" key="8">
    <source>
        <dbReference type="Pfam" id="PF00534"/>
    </source>
</evidence>
<evidence type="ECO:0000256" key="2">
    <source>
        <dbReference type="ARBA" id="ARBA00002764"/>
    </source>
</evidence>
<feature type="binding site" evidence="7">
    <location>
        <position position="15"/>
    </location>
    <ligand>
        <name>ADP-alpha-D-glucose</name>
        <dbReference type="ChEBI" id="CHEBI:57498"/>
    </ligand>
</feature>
<dbReference type="HAMAP" id="MF_00484">
    <property type="entry name" value="Glycogen_synth"/>
    <property type="match status" value="1"/>
</dbReference>
<comment type="similarity">
    <text evidence="3 7">Belongs to the glycosyltransferase 1 family. Bacterial/plant glycogen synthase subfamily.</text>
</comment>
<gene>
    <name evidence="7" type="primary">glgA</name>
    <name evidence="10" type="ORF">A3A33_02215</name>
</gene>
<evidence type="ECO:0000256" key="5">
    <source>
        <dbReference type="ARBA" id="ARBA00022679"/>
    </source>
</evidence>
<dbReference type="SUPFAM" id="SSF53756">
    <property type="entry name" value="UDP-Glycosyltransferase/glycogen phosphorylase"/>
    <property type="match status" value="1"/>
</dbReference>